<dbReference type="SUPFAM" id="SSF55874">
    <property type="entry name" value="ATPase domain of HSP90 chaperone/DNA topoisomerase II/histidine kinase"/>
    <property type="match status" value="1"/>
</dbReference>
<keyword evidence="5" id="KW-0808">Transferase</keyword>
<keyword evidence="7" id="KW-0902">Two-component regulatory system</keyword>
<dbReference type="GO" id="GO:0005886">
    <property type="term" value="C:plasma membrane"/>
    <property type="evidence" value="ECO:0007669"/>
    <property type="project" value="UniProtKB-SubCell"/>
</dbReference>
<dbReference type="GO" id="GO:0009927">
    <property type="term" value="F:histidine phosphotransfer kinase activity"/>
    <property type="evidence" value="ECO:0007669"/>
    <property type="project" value="TreeGrafter"/>
</dbReference>
<evidence type="ECO:0000313" key="11">
    <source>
        <dbReference type="Proteomes" id="UP000295633"/>
    </source>
</evidence>
<evidence type="ECO:0000256" key="5">
    <source>
        <dbReference type="ARBA" id="ARBA00022679"/>
    </source>
</evidence>
<keyword evidence="8" id="KW-0472">Membrane</keyword>
<dbReference type="PANTHER" id="PTHR43047">
    <property type="entry name" value="TWO-COMPONENT HISTIDINE PROTEIN KINASE"/>
    <property type="match status" value="1"/>
</dbReference>
<evidence type="ECO:0000259" key="9">
    <source>
        <dbReference type="PROSITE" id="PS50109"/>
    </source>
</evidence>
<proteinExistence type="predicted"/>
<dbReference type="STRING" id="273677.BW34_00878"/>
<feature type="transmembrane region" description="Helical" evidence="8">
    <location>
        <begin position="56"/>
        <end position="77"/>
    </location>
</feature>
<dbReference type="RefSeq" id="WP_133399259.1">
    <property type="nucleotide sequence ID" value="NZ_SMZX01000001.1"/>
</dbReference>
<accession>A0A4R5YLB2</accession>
<dbReference type="CDD" id="cd00082">
    <property type="entry name" value="HisKA"/>
    <property type="match status" value="1"/>
</dbReference>
<dbReference type="Gene3D" id="3.30.565.10">
    <property type="entry name" value="Histidine kinase-like ATPase, C-terminal domain"/>
    <property type="match status" value="1"/>
</dbReference>
<dbReference type="SUPFAM" id="SSF47384">
    <property type="entry name" value="Homodimeric domain of signal transducing histidine kinase"/>
    <property type="match status" value="1"/>
</dbReference>
<dbReference type="PANTHER" id="PTHR43047:SF72">
    <property type="entry name" value="OSMOSENSING HISTIDINE PROTEIN KINASE SLN1"/>
    <property type="match status" value="1"/>
</dbReference>
<dbReference type="InterPro" id="IPR003594">
    <property type="entry name" value="HATPase_dom"/>
</dbReference>
<keyword evidence="6 10" id="KW-0418">Kinase</keyword>
<dbReference type="InterPro" id="IPR003661">
    <property type="entry name" value="HisK_dim/P_dom"/>
</dbReference>
<name>A0A4R5YLB2_9MICO</name>
<feature type="transmembrane region" description="Helical" evidence="8">
    <location>
        <begin position="27"/>
        <end position="49"/>
    </location>
</feature>
<keyword evidence="8" id="KW-0812">Transmembrane</keyword>
<dbReference type="PRINTS" id="PR00344">
    <property type="entry name" value="BCTRLSENSOR"/>
</dbReference>
<keyword evidence="4" id="KW-0597">Phosphoprotein</keyword>
<feature type="transmembrane region" description="Helical" evidence="8">
    <location>
        <begin position="149"/>
        <end position="170"/>
    </location>
</feature>
<evidence type="ECO:0000313" key="10">
    <source>
        <dbReference type="EMBL" id="TDL46274.1"/>
    </source>
</evidence>
<feature type="transmembrane region" description="Helical" evidence="8">
    <location>
        <begin position="107"/>
        <end position="137"/>
    </location>
</feature>
<protein>
    <recommendedName>
        <fullName evidence="3">histidine kinase</fullName>
        <ecNumber evidence="3">2.7.13.3</ecNumber>
    </recommendedName>
</protein>
<dbReference type="InterPro" id="IPR035965">
    <property type="entry name" value="PAS-like_dom_sf"/>
</dbReference>
<dbReference type="SMART" id="SM00387">
    <property type="entry name" value="HATPase_c"/>
    <property type="match status" value="1"/>
</dbReference>
<dbReference type="FunFam" id="3.30.565.10:FF:000006">
    <property type="entry name" value="Sensor histidine kinase WalK"/>
    <property type="match status" value="1"/>
</dbReference>
<evidence type="ECO:0000256" key="7">
    <source>
        <dbReference type="ARBA" id="ARBA00023012"/>
    </source>
</evidence>
<dbReference type="CDD" id="cd00075">
    <property type="entry name" value="HATPase"/>
    <property type="match status" value="1"/>
</dbReference>
<dbReference type="GO" id="GO:0000155">
    <property type="term" value="F:phosphorelay sensor kinase activity"/>
    <property type="evidence" value="ECO:0007669"/>
    <property type="project" value="InterPro"/>
</dbReference>
<dbReference type="SUPFAM" id="SSF55785">
    <property type="entry name" value="PYP-like sensor domain (PAS domain)"/>
    <property type="match status" value="1"/>
</dbReference>
<dbReference type="PROSITE" id="PS50109">
    <property type="entry name" value="HIS_KIN"/>
    <property type="match status" value="1"/>
</dbReference>
<dbReference type="SMART" id="SM00388">
    <property type="entry name" value="HisKA"/>
    <property type="match status" value="1"/>
</dbReference>
<evidence type="ECO:0000256" key="2">
    <source>
        <dbReference type="ARBA" id="ARBA00004236"/>
    </source>
</evidence>
<evidence type="ECO:0000256" key="8">
    <source>
        <dbReference type="SAM" id="Phobius"/>
    </source>
</evidence>
<dbReference type="InterPro" id="IPR004358">
    <property type="entry name" value="Sig_transdc_His_kin-like_C"/>
</dbReference>
<dbReference type="Gene3D" id="3.30.450.20">
    <property type="entry name" value="PAS domain"/>
    <property type="match status" value="1"/>
</dbReference>
<organism evidence="10 11">
    <name type="scientific">Microbacterium oleivorans</name>
    <dbReference type="NCBI Taxonomy" id="273677"/>
    <lineage>
        <taxon>Bacteria</taxon>
        <taxon>Bacillati</taxon>
        <taxon>Actinomycetota</taxon>
        <taxon>Actinomycetes</taxon>
        <taxon>Micrococcales</taxon>
        <taxon>Microbacteriaceae</taxon>
        <taxon>Microbacterium</taxon>
    </lineage>
</organism>
<dbReference type="Pfam" id="PF02518">
    <property type="entry name" value="HATPase_c"/>
    <property type="match status" value="1"/>
</dbReference>
<reference evidence="10 11" key="1">
    <citation type="submission" date="2019-03" db="EMBL/GenBank/DDBJ databases">
        <title>Genome Sequencing and Assembly of Various Microbes Isolated from Partially Reclaimed Soil and Acid Mine Drainage (AMD) Site.</title>
        <authorList>
            <person name="Steinbock B."/>
            <person name="Bechtold R."/>
            <person name="Sevigny J.L."/>
            <person name="Thomas D."/>
            <person name="Cuthill L.R."/>
            <person name="Aveiro Johannsen E.J."/>
            <person name="Thomas K."/>
            <person name="Ghosh A."/>
        </authorList>
    </citation>
    <scope>NUCLEOTIDE SEQUENCE [LARGE SCALE GENOMIC DNA]</scope>
    <source>
        <strain evidence="10 11">F-B2</strain>
    </source>
</reference>
<feature type="transmembrane region" description="Helical" evidence="8">
    <location>
        <begin position="83"/>
        <end position="100"/>
    </location>
</feature>
<comment type="catalytic activity">
    <reaction evidence="1">
        <text>ATP + protein L-histidine = ADP + protein N-phospho-L-histidine.</text>
        <dbReference type="EC" id="2.7.13.3"/>
    </reaction>
</comment>
<keyword evidence="8" id="KW-1133">Transmembrane helix</keyword>
<evidence type="ECO:0000256" key="1">
    <source>
        <dbReference type="ARBA" id="ARBA00000085"/>
    </source>
</evidence>
<dbReference type="InterPro" id="IPR005467">
    <property type="entry name" value="His_kinase_dom"/>
</dbReference>
<dbReference type="Gene3D" id="1.10.287.130">
    <property type="match status" value="1"/>
</dbReference>
<sequence>MPTTERHAVESRWADSQLIGTRVRSVWQWQLIFTFSVVAITVAVGVLDVGLLATPGFLFGILVIVIASIATLVTPWARMPKHAAFVLPLVDIVAIGLLTLSQPSLGFLWVFPIAWIATYYGTLEIVASLAAVALMNLADPDHWNLSPDVVVELLIVMLALAFLAITISVGSRRIRAFRYLARNQAGRLANTLERVQSAEQRVNTVFDSISVALARVARGGEIVSANAAYRELYSLDAQDLRFPVGGAVEYSGFRGRALTPAETALARAGRGEVVEHERLWLFDRSGTWRALGLSIRPAGANSIGEDTFVVELEDLTAVAEAQQERPHVSRVIAHELRNPLTAILGHADLLLEGAPLTPAQRDHVNVIESASERMLTLIQGILAPATDADVHRARFDAAALVTSAIEAFTPAASASELVVDAVVAGPLVVEGDEFRLRQVVDNVLSNAIKYSDRGTLRVAAAVDDDGWVAVTIADEGIGMSADDVERVFTPYFRAQTAQEGGVPGTGLGMGIARDIVESHGGSITVESALGRGTTVTVRLPAAGRSEGAY</sequence>
<dbReference type="Proteomes" id="UP000295633">
    <property type="component" value="Unassembled WGS sequence"/>
</dbReference>
<comment type="caution">
    <text evidence="10">The sequence shown here is derived from an EMBL/GenBank/DDBJ whole genome shotgun (WGS) entry which is preliminary data.</text>
</comment>
<gene>
    <name evidence="10" type="ORF">E2R54_07585</name>
</gene>
<dbReference type="InterPro" id="IPR036890">
    <property type="entry name" value="HATPase_C_sf"/>
</dbReference>
<evidence type="ECO:0000256" key="6">
    <source>
        <dbReference type="ARBA" id="ARBA00022777"/>
    </source>
</evidence>
<evidence type="ECO:0000256" key="4">
    <source>
        <dbReference type="ARBA" id="ARBA00022553"/>
    </source>
</evidence>
<dbReference type="InterPro" id="IPR036097">
    <property type="entry name" value="HisK_dim/P_sf"/>
</dbReference>
<feature type="domain" description="Histidine kinase" evidence="9">
    <location>
        <begin position="331"/>
        <end position="543"/>
    </location>
</feature>
<dbReference type="EMBL" id="SMZX01000001">
    <property type="protein sequence ID" value="TDL46274.1"/>
    <property type="molecule type" value="Genomic_DNA"/>
</dbReference>
<dbReference type="Pfam" id="PF00512">
    <property type="entry name" value="HisKA"/>
    <property type="match status" value="1"/>
</dbReference>
<dbReference type="EC" id="2.7.13.3" evidence="3"/>
<comment type="subcellular location">
    <subcellularLocation>
        <location evidence="2">Cell membrane</location>
    </subcellularLocation>
</comment>
<dbReference type="AlphaFoldDB" id="A0A4R5YLB2"/>
<evidence type="ECO:0000256" key="3">
    <source>
        <dbReference type="ARBA" id="ARBA00012438"/>
    </source>
</evidence>